<protein>
    <submittedName>
        <fullName evidence="2">Uncharacterized protein</fullName>
    </submittedName>
</protein>
<name>A0A813TLY6_9BILA</name>
<evidence type="ECO:0000313" key="2">
    <source>
        <dbReference type="EMBL" id="CAF0811595.1"/>
    </source>
</evidence>
<accession>A0A813TLY6</accession>
<dbReference type="AlphaFoldDB" id="A0A813TLY6"/>
<evidence type="ECO:0000256" key="1">
    <source>
        <dbReference type="SAM" id="SignalP"/>
    </source>
</evidence>
<dbReference type="OrthoDB" id="512037at2759"/>
<keyword evidence="3" id="KW-1185">Reference proteome</keyword>
<proteinExistence type="predicted"/>
<gene>
    <name evidence="2" type="ORF">OXX778_LOCUS7002</name>
</gene>
<organism evidence="2 3">
    <name type="scientific">Brachionus calyciflorus</name>
    <dbReference type="NCBI Taxonomy" id="104777"/>
    <lineage>
        <taxon>Eukaryota</taxon>
        <taxon>Metazoa</taxon>
        <taxon>Spiralia</taxon>
        <taxon>Gnathifera</taxon>
        <taxon>Rotifera</taxon>
        <taxon>Eurotatoria</taxon>
        <taxon>Monogononta</taxon>
        <taxon>Pseudotrocha</taxon>
        <taxon>Ploima</taxon>
        <taxon>Brachionidae</taxon>
        <taxon>Brachionus</taxon>
    </lineage>
</organism>
<dbReference type="Proteomes" id="UP000663879">
    <property type="component" value="Unassembled WGS sequence"/>
</dbReference>
<reference evidence="2" key="1">
    <citation type="submission" date="2021-02" db="EMBL/GenBank/DDBJ databases">
        <authorList>
            <person name="Nowell W R."/>
        </authorList>
    </citation>
    <scope>NUCLEOTIDE SEQUENCE</scope>
    <source>
        <strain evidence="2">Ploen Becks lab</strain>
    </source>
</reference>
<feature type="signal peptide" evidence="1">
    <location>
        <begin position="1"/>
        <end position="19"/>
    </location>
</feature>
<comment type="caution">
    <text evidence="2">The sequence shown here is derived from an EMBL/GenBank/DDBJ whole genome shotgun (WGS) entry which is preliminary data.</text>
</comment>
<dbReference type="EMBL" id="CAJNOC010000867">
    <property type="protein sequence ID" value="CAF0811595.1"/>
    <property type="molecule type" value="Genomic_DNA"/>
</dbReference>
<sequence length="266" mass="30633">MKALILICVLYLSFNSSSGQKGTAQLTWYESYARCCKSNPNYDPKAPTEECILYSACDYPGWFAGYSTQKTLDWVKNNNIISFFDSADKNGVNWATKYARRTVRLTKNGKSFTAIIADTCGDHDCSGCCTKNAKNGFLVDMEYYTVLKNLGSLSAAYGTIDFEILMRAQVKAFIPPNDVKFIFQIIKSETDINLEHYESLMKLYNYIEENWVGYDIIQKKSNRRNAKSETIHKNPRFDIDLWNIYDRINDCLPRTNNFVEAWHKAF</sequence>
<evidence type="ECO:0000313" key="3">
    <source>
        <dbReference type="Proteomes" id="UP000663879"/>
    </source>
</evidence>
<feature type="non-terminal residue" evidence="2">
    <location>
        <position position="1"/>
    </location>
</feature>
<keyword evidence="1" id="KW-0732">Signal</keyword>
<feature type="chain" id="PRO_5032577290" evidence="1">
    <location>
        <begin position="20"/>
        <end position="266"/>
    </location>
</feature>